<name>A0A8C5YAH5_MICMU</name>
<evidence type="ECO:0000313" key="1">
    <source>
        <dbReference type="Ensembl" id="ENSMICP00000048152.1"/>
    </source>
</evidence>
<accession>A0A8C5YAH5</accession>
<dbReference type="Proteomes" id="UP000694394">
    <property type="component" value="Chromosome 3"/>
</dbReference>
<reference evidence="1" key="1">
    <citation type="submission" date="2016-12" db="EMBL/GenBank/DDBJ databases">
        <title>Mouse lemur reference genome and diversity panel.</title>
        <authorList>
            <person name="Harris R."/>
            <person name="Larsen P."/>
            <person name="Liu Y."/>
            <person name="Hughes D.S."/>
            <person name="Murali S."/>
            <person name="Raveendran M."/>
            <person name="Korchina V."/>
            <person name="Wang M."/>
            <person name="Jhangiani S."/>
            <person name="Bandaranaike D."/>
            <person name="Bellair M."/>
            <person name="Blankenburg K."/>
            <person name="Chao H."/>
            <person name="Dahdouli M."/>
            <person name="Dinh H."/>
            <person name="Doddapaneni H."/>
            <person name="English A."/>
            <person name="Firestine M."/>
            <person name="Gnanaolivu R."/>
            <person name="Gross S."/>
            <person name="Hernandez B."/>
            <person name="Javaid M."/>
            <person name="Jayaseelan J."/>
            <person name="Jones J."/>
            <person name="Khan Z."/>
            <person name="Kovar C."/>
            <person name="Kurapati P."/>
            <person name="Le B."/>
            <person name="Lee S."/>
            <person name="Li M."/>
            <person name="Mathew T."/>
            <person name="Narasimhan A."/>
            <person name="Ngo D."/>
            <person name="Nguyen L."/>
            <person name="Okwuonu G."/>
            <person name="Ongeri F."/>
            <person name="Osuji N."/>
            <person name="Pu L.-L."/>
            <person name="Puazo M."/>
            <person name="Quiroz J."/>
            <person name="Raj R."/>
            <person name="Rajbhandari K."/>
            <person name="Reid J.G."/>
            <person name="Santibanez J."/>
            <person name="Sexton D."/>
            <person name="Skinner E."/>
            <person name="Vee V."/>
            <person name="Weissenberger G."/>
            <person name="Wu Y."/>
            <person name="Xin Y."/>
            <person name="Han Y."/>
            <person name="Campbell C."/>
            <person name="Brown A."/>
            <person name="Sullivan B."/>
            <person name="Shelton J."/>
            <person name="Brown S."/>
            <person name="Dudchenko O."/>
            <person name="Machol I."/>
            <person name="Durand N."/>
            <person name="Shamim M."/>
            <person name="Lieberman A."/>
            <person name="Muzny D.M."/>
            <person name="Richards S."/>
            <person name="Yoder A."/>
            <person name="Worley K.C."/>
            <person name="Rogers J."/>
            <person name="Gibbs R.A."/>
        </authorList>
    </citation>
    <scope>NUCLEOTIDE SEQUENCE [LARGE SCALE GENOMIC DNA]</scope>
</reference>
<protein>
    <submittedName>
        <fullName evidence="1">CDAN1 interacting nuclease 1</fullName>
    </submittedName>
</protein>
<gene>
    <name evidence="1" type="primary">CDIN1</name>
</gene>
<organism evidence="1 2">
    <name type="scientific">Microcebus murinus</name>
    <name type="common">Gray mouse lemur</name>
    <name type="synonym">Lemur murinus</name>
    <dbReference type="NCBI Taxonomy" id="30608"/>
    <lineage>
        <taxon>Eukaryota</taxon>
        <taxon>Metazoa</taxon>
        <taxon>Chordata</taxon>
        <taxon>Craniata</taxon>
        <taxon>Vertebrata</taxon>
        <taxon>Euteleostomi</taxon>
        <taxon>Mammalia</taxon>
        <taxon>Eutheria</taxon>
        <taxon>Euarchontoglires</taxon>
        <taxon>Primates</taxon>
        <taxon>Strepsirrhini</taxon>
        <taxon>Lemuriformes</taxon>
        <taxon>Cheirogaleidae</taxon>
        <taxon>Microcebus</taxon>
    </lineage>
</organism>
<keyword evidence="2" id="KW-1185">Reference proteome</keyword>
<dbReference type="EMBL" id="ABDC03004574">
    <property type="status" value="NOT_ANNOTATED_CDS"/>
    <property type="molecule type" value="Genomic_DNA"/>
</dbReference>
<dbReference type="Ensembl" id="ENSMICT00000060245.1">
    <property type="protein sequence ID" value="ENSMICP00000048152.1"/>
    <property type="gene ID" value="ENSMICG00000014646.3"/>
</dbReference>
<dbReference type="AlphaFoldDB" id="A0A8C5YAH5"/>
<reference evidence="1" key="3">
    <citation type="submission" date="2025-09" db="UniProtKB">
        <authorList>
            <consortium name="Ensembl"/>
        </authorList>
    </citation>
    <scope>IDENTIFICATION</scope>
</reference>
<evidence type="ECO:0000313" key="2">
    <source>
        <dbReference type="Proteomes" id="UP000694394"/>
    </source>
</evidence>
<reference evidence="1" key="2">
    <citation type="submission" date="2025-08" db="UniProtKB">
        <authorList>
            <consortium name="Ensembl"/>
        </authorList>
    </citation>
    <scope>IDENTIFICATION</scope>
</reference>
<sequence>MIWARLSHLLVRIYPGAGLQPREGHPAQSQFPHGHCHLMPHSLTLKILEEELGGKDTQGCITLME</sequence>
<proteinExistence type="predicted"/>
<dbReference type="GeneTree" id="ENSGT00390000018465"/>